<feature type="compositionally biased region" description="Polar residues" evidence="1">
    <location>
        <begin position="72"/>
        <end position="88"/>
    </location>
</feature>
<evidence type="ECO:0000256" key="1">
    <source>
        <dbReference type="SAM" id="MobiDB-lite"/>
    </source>
</evidence>
<dbReference type="PANTHER" id="PTHR30007">
    <property type="entry name" value="PHP DOMAIN PROTEIN"/>
    <property type="match status" value="1"/>
</dbReference>
<dbReference type="PATRIC" id="fig|1121448.10.peg.60"/>
<dbReference type="Pfam" id="PF13340">
    <property type="entry name" value="DUF4096"/>
    <property type="match status" value="1"/>
</dbReference>
<gene>
    <name evidence="3" type="ORF">DGI_0060</name>
</gene>
<dbReference type="HOGENOM" id="CLU_158422_0_0_7"/>
<dbReference type="eggNOG" id="COG3293">
    <property type="taxonomic scope" value="Bacteria"/>
</dbReference>
<name>T2G5Y7_MEGG1</name>
<dbReference type="InterPro" id="IPR025161">
    <property type="entry name" value="IS402-like_dom"/>
</dbReference>
<sequence>MKDPRGRKPVHAPRDILNAIFYVARTGCQWRQLPKDFPVWTAVWSVFRRLRDSGILERLYEELFTMWRQVTGRSASPSAGRIDSQTVKTTEKGASLDTMQARRSKVESGISSRT</sequence>
<feature type="domain" description="Insertion element IS402-like" evidence="2">
    <location>
        <begin position="4"/>
        <end position="59"/>
    </location>
</feature>
<proteinExistence type="predicted"/>
<keyword evidence="4" id="KW-1185">Reference proteome</keyword>
<evidence type="ECO:0000313" key="3">
    <source>
        <dbReference type="EMBL" id="AGW12000.1"/>
    </source>
</evidence>
<evidence type="ECO:0000259" key="2">
    <source>
        <dbReference type="Pfam" id="PF13340"/>
    </source>
</evidence>
<reference evidence="4" key="2">
    <citation type="submission" date="2013-07" db="EMBL/GenBank/DDBJ databases">
        <authorList>
            <person name="Morais-Silva F.O."/>
            <person name="Rezende A.M."/>
            <person name="Pimentel C."/>
            <person name="Resende D.M."/>
            <person name="Santos C.I."/>
            <person name="Clemente C."/>
            <person name="de Oliveira L.M."/>
            <person name="da Silva S.M."/>
            <person name="Costa D.A."/>
            <person name="Varela-Raposo A."/>
            <person name="Horacio E.C.A."/>
            <person name="Matos M."/>
            <person name="Flores O."/>
            <person name="Ruiz J.C."/>
            <person name="Rodrigues-Pousada C."/>
        </authorList>
    </citation>
    <scope>NUCLEOTIDE SEQUENCE [LARGE SCALE GENOMIC DNA]</scope>
    <source>
        <strain evidence="4">ATCC 19364 / DSM 1382 / NCIMB 9332 / VKM B-1759</strain>
    </source>
</reference>
<dbReference type="EMBL" id="CP006585">
    <property type="protein sequence ID" value="AGW12000.1"/>
    <property type="molecule type" value="Genomic_DNA"/>
</dbReference>
<accession>T2G5Y7</accession>
<reference evidence="3 4" key="1">
    <citation type="journal article" date="2013" name="J. Bacteriol.">
        <title>Roles of HynAB and Ech, the only two hydrogenases found in the model sulfate reducer Desulfovibrio gigas.</title>
        <authorList>
            <person name="Morais-Silva F.O."/>
            <person name="Santos C.I."/>
            <person name="Rodrigues R."/>
            <person name="Pereira I.A."/>
            <person name="Rodrigues-Pousada C."/>
        </authorList>
    </citation>
    <scope>NUCLEOTIDE SEQUENCE [LARGE SCALE GENOMIC DNA]</scope>
    <source>
        <strain evidence="4">ATCC 19364 / DSM 1382 / NCIMB 9332 / VKM B-1759</strain>
    </source>
</reference>
<evidence type="ECO:0000313" key="4">
    <source>
        <dbReference type="Proteomes" id="UP000016587"/>
    </source>
</evidence>
<organism evidence="3 4">
    <name type="scientific">Megalodesulfovibrio gigas (strain ATCC 19364 / DSM 1382 / NCIMB 9332 / VKM B-1759)</name>
    <name type="common">Desulfovibrio gigas</name>
    <dbReference type="NCBI Taxonomy" id="1121448"/>
    <lineage>
        <taxon>Bacteria</taxon>
        <taxon>Pseudomonadati</taxon>
        <taxon>Thermodesulfobacteriota</taxon>
        <taxon>Desulfovibrionia</taxon>
        <taxon>Desulfovibrionales</taxon>
        <taxon>Desulfovibrionaceae</taxon>
        <taxon>Megalodesulfovibrio</taxon>
    </lineage>
</organism>
<protein>
    <submittedName>
        <fullName evidence="3">Putative transposase</fullName>
    </submittedName>
</protein>
<feature type="region of interest" description="Disordered" evidence="1">
    <location>
        <begin position="72"/>
        <end position="114"/>
    </location>
</feature>
<dbReference type="KEGG" id="dgg:DGI_0060"/>
<dbReference type="PANTHER" id="PTHR30007:SF0">
    <property type="entry name" value="TRANSPOSASE"/>
    <property type="match status" value="1"/>
</dbReference>
<dbReference type="STRING" id="1121448.DGI_0060"/>
<dbReference type="Proteomes" id="UP000016587">
    <property type="component" value="Chromosome"/>
</dbReference>
<dbReference type="AlphaFoldDB" id="T2G5Y7"/>